<dbReference type="HOGENOM" id="CLU_3003084_0_0_2"/>
<geneLocation type="plasmid" evidence="2 4">
    <name>PHS1</name>
</geneLocation>
<name>B0R8Y1_HALS3</name>
<dbReference type="EnsemblBacteria" id="CAP15751">
    <property type="protein sequence ID" value="CAP15751"/>
    <property type="gene ID" value="OE_8040F"/>
</dbReference>
<accession>B0R8Y1</accession>
<geneLocation type="plasmid" evidence="3 4">
    <name>PHS4</name>
</geneLocation>
<organism evidence="2 4">
    <name type="scientific">Halobacterium salinarum (strain ATCC 29341 / DSM 671 / R1)</name>
    <dbReference type="NCBI Taxonomy" id="478009"/>
    <lineage>
        <taxon>Archaea</taxon>
        <taxon>Methanobacteriati</taxon>
        <taxon>Methanobacteriota</taxon>
        <taxon>Stenosarchaea group</taxon>
        <taxon>Halobacteria</taxon>
        <taxon>Halobacteriales</taxon>
        <taxon>Halobacteriaceae</taxon>
        <taxon>Halobacterium</taxon>
        <taxon>Halobacterium salinarum NRC-34001</taxon>
    </lineage>
</organism>
<dbReference type="EMBL" id="AM774419">
    <property type="protein sequence ID" value="CAP15751.1"/>
    <property type="molecule type" value="Genomic_DNA"/>
</dbReference>
<reference evidence="2 4" key="1">
    <citation type="journal article" date="2008" name="Genomics">
        <title>Evolution in the laboratory: the genome of Halobacterium salinarum strain R1 compared to that of strain NRC-1.</title>
        <authorList>
            <person name="Pfeiffer F."/>
            <person name="Schuster S.C."/>
            <person name="Broicher A."/>
            <person name="Falb M."/>
            <person name="Palm P."/>
            <person name="Rodewald K."/>
            <person name="Ruepp A."/>
            <person name="Soppa J."/>
            <person name="Tittor J."/>
            <person name="Oesterhelt D."/>
        </authorList>
    </citation>
    <scope>NUCLEOTIDE SEQUENCE [LARGE SCALE GENOMIC DNA]</scope>
    <source>
        <strain evidence="4">ATCC 29341 / DSM 671 / R1</strain>
        <strain evidence="2">DSM 671</strain>
        <plasmid evidence="2">PHS1</plasmid>
        <plasmid evidence="3">PHS4</plasmid>
        <plasmid evidence="4">Plasmid PHS1</plasmid>
        <plasmid evidence="4">Plasmid PHS4</plasmid>
    </source>
</reference>
<dbReference type="KEGG" id="hsl:OE_7208F"/>
<evidence type="ECO:0000313" key="2">
    <source>
        <dbReference type="EMBL" id="CAP15170.1"/>
    </source>
</evidence>
<keyword evidence="2" id="KW-0614">Plasmid</keyword>
<evidence type="ECO:0000313" key="4">
    <source>
        <dbReference type="Proteomes" id="UP000001321"/>
    </source>
</evidence>
<keyword evidence="1" id="KW-0472">Membrane</keyword>
<evidence type="ECO:0000313" key="3">
    <source>
        <dbReference type="EMBL" id="CAP15751.1"/>
    </source>
</evidence>
<dbReference type="Proteomes" id="UP000001321">
    <property type="component" value="Plasmid PHS4"/>
</dbReference>
<dbReference type="EMBL" id="AM774416">
    <property type="protein sequence ID" value="CAP15170.1"/>
    <property type="molecule type" value="Genomic_DNA"/>
</dbReference>
<dbReference type="KEGG" id="hsl:OE_8040F"/>
<gene>
    <name evidence="2" type="ordered locus">OE_7208F</name>
    <name evidence="3" type="ordered locus">OE_8040F</name>
</gene>
<dbReference type="PROSITE" id="PS51257">
    <property type="entry name" value="PROKAR_LIPOPROTEIN"/>
    <property type="match status" value="1"/>
</dbReference>
<keyword evidence="1" id="KW-0812">Transmembrane</keyword>
<sequence>MSSPVRIGGLLESLLFVYGIGVIGCALSVQECSGWLLKFPVPIRFQRSPEKTALGK</sequence>
<dbReference type="AlphaFoldDB" id="B0R8Y1"/>
<protein>
    <submittedName>
        <fullName evidence="2">Uncharacterized protein</fullName>
    </submittedName>
</protein>
<keyword evidence="1" id="KW-1133">Transmembrane helix</keyword>
<dbReference type="Proteomes" id="UP000001321">
    <property type="component" value="Plasmid PHS1"/>
</dbReference>
<evidence type="ECO:0000256" key="1">
    <source>
        <dbReference type="SAM" id="Phobius"/>
    </source>
</evidence>
<dbReference type="EnsemblBacteria" id="CAP15170">
    <property type="protein sequence ID" value="CAP15170"/>
    <property type="gene ID" value="OE_7208F"/>
</dbReference>
<proteinExistence type="predicted"/>
<feature type="transmembrane region" description="Helical" evidence="1">
    <location>
        <begin position="15"/>
        <end position="37"/>
    </location>
</feature>